<dbReference type="Proteomes" id="UP001321481">
    <property type="component" value="Unassembled WGS sequence"/>
</dbReference>
<dbReference type="Gene3D" id="3.40.50.300">
    <property type="entry name" value="P-loop containing nucleotide triphosphate hydrolases"/>
    <property type="match status" value="1"/>
</dbReference>
<dbReference type="PANTHER" id="PTHR37807">
    <property type="entry name" value="OS07G0160300 PROTEIN"/>
    <property type="match status" value="1"/>
</dbReference>
<evidence type="ECO:0000313" key="1">
    <source>
        <dbReference type="EMBL" id="MDJ1113411.1"/>
    </source>
</evidence>
<dbReference type="PANTHER" id="PTHR37807:SF3">
    <property type="entry name" value="OS07G0160300 PROTEIN"/>
    <property type="match status" value="1"/>
</dbReference>
<name>A0ABT6ZB78_9MICO</name>
<dbReference type="RefSeq" id="WP_283714711.1">
    <property type="nucleotide sequence ID" value="NZ_JASJND010000001.1"/>
</dbReference>
<dbReference type="Pfam" id="PF13671">
    <property type="entry name" value="AAA_33"/>
    <property type="match status" value="1"/>
</dbReference>
<reference evidence="1 2" key="1">
    <citation type="submission" date="2023-05" db="EMBL/GenBank/DDBJ databases">
        <title>Microbacterium dauci sp.nov., Isolated from Carrot Rhizosphere Soil.</title>
        <authorList>
            <person name="Xiao Z."/>
            <person name="Zheng J."/>
        </authorList>
    </citation>
    <scope>NUCLEOTIDE SEQUENCE [LARGE SCALE GENOMIC DNA]</scope>
    <source>
        <strain evidence="1 2">LX3-4</strain>
    </source>
</reference>
<proteinExistence type="predicted"/>
<gene>
    <name evidence="1" type="ORF">QNI14_02980</name>
</gene>
<sequence>MLIAMAGLPGSGKSTIAEGIARSLGCALLSVDPIEAAMWRAGIHREQPTGVAAYVVAEDLAREQLVLGNDAIVDAVNDVDAARGQWTSLAAELGQKVVFIEVYCSDETAHRRRLEGRNRALVGFPEPTWESVVTRGAGFEAWDAPRLRLDSMRSVDENVATALEHLDRNRMRDSSSGQGC</sequence>
<keyword evidence="2" id="KW-1185">Reference proteome</keyword>
<evidence type="ECO:0000313" key="2">
    <source>
        <dbReference type="Proteomes" id="UP001321481"/>
    </source>
</evidence>
<dbReference type="InterPro" id="IPR027417">
    <property type="entry name" value="P-loop_NTPase"/>
</dbReference>
<comment type="caution">
    <text evidence="1">The sequence shown here is derived from an EMBL/GenBank/DDBJ whole genome shotgun (WGS) entry which is preliminary data.</text>
</comment>
<dbReference type="EMBL" id="JASJND010000001">
    <property type="protein sequence ID" value="MDJ1113411.1"/>
    <property type="molecule type" value="Genomic_DNA"/>
</dbReference>
<dbReference type="SUPFAM" id="SSF52540">
    <property type="entry name" value="P-loop containing nucleoside triphosphate hydrolases"/>
    <property type="match status" value="1"/>
</dbReference>
<organism evidence="1 2">
    <name type="scientific">Microbacterium dauci</name>
    <dbReference type="NCBI Taxonomy" id="3048008"/>
    <lineage>
        <taxon>Bacteria</taxon>
        <taxon>Bacillati</taxon>
        <taxon>Actinomycetota</taxon>
        <taxon>Actinomycetes</taxon>
        <taxon>Micrococcales</taxon>
        <taxon>Microbacteriaceae</taxon>
        <taxon>Microbacterium</taxon>
    </lineage>
</organism>
<protein>
    <submittedName>
        <fullName evidence="1">AAA family ATPase</fullName>
    </submittedName>
</protein>
<accession>A0ABT6ZB78</accession>